<name>A0A078L4I9_9GAMM</name>
<dbReference type="eggNOG" id="ENOG5033XF3">
    <property type="taxonomic scope" value="Bacteria"/>
</dbReference>
<dbReference type="RefSeq" id="WP_245614377.1">
    <property type="nucleotide sequence ID" value="NZ_CCVW01000004.1"/>
</dbReference>
<sequence>MKMTKGLKARKASLQLALFLGGSLLSFSGFAEQLIPAKKIVTAYLLIDNLSQLNQYIDDLSKVDKPNFNRVIFSFVKPRLNEYTSGDLANTGILGYFDKNNDDGQSRDAFARLQEAVSLSKQKNIQTFLSVGGWNYSCNDKVAGEACGPAGANYDYFPDPTNLKEAELAKESYDNLVKLTNDLGMQGIDFDYEEFWHANQNAVHWGPSTTGDWSTKIANDILANGGPSYDNLMKYGVTGSDGAYVMPKTVDKVAAILHLIADNPAAKNLQFATAAPPVGGRPITGFVYGDNYPAIYEKGGVWWKGNLKGLWYNLASKDKEIAMRFDSLGLMTYDLCGDNAQMCAPYGGGPLDLPGQVSAYMKDYNNWLKSTDNEAVLDVSQIGQVKFLPAKYKLDTKLQFGFEVNKPAYPQNPAGQLQLTNKLVDTILQQQSQSDGVIIWQLYSKRNTAVPDSTTINYTLQKSCETFLASDPRYDCKASFPASMQQEKDNE</sequence>
<organism evidence="2 3">
    <name type="scientific">Legionella massiliensis</name>
    <dbReference type="NCBI Taxonomy" id="1034943"/>
    <lineage>
        <taxon>Bacteria</taxon>
        <taxon>Pseudomonadati</taxon>
        <taxon>Pseudomonadota</taxon>
        <taxon>Gammaproteobacteria</taxon>
        <taxon>Legionellales</taxon>
        <taxon>Legionellaceae</taxon>
        <taxon>Legionella</taxon>
    </lineage>
</organism>
<dbReference type="STRING" id="1034943.BN59_03304"/>
<dbReference type="Gene3D" id="3.20.20.80">
    <property type="entry name" value="Glycosidases"/>
    <property type="match status" value="1"/>
</dbReference>
<evidence type="ECO:0000313" key="2">
    <source>
        <dbReference type="EMBL" id="CDZ78989.1"/>
    </source>
</evidence>
<dbReference type="AlphaFoldDB" id="A0A078L4I9"/>
<feature type="chain" id="PRO_5009744220" evidence="1">
    <location>
        <begin position="32"/>
        <end position="491"/>
    </location>
</feature>
<dbReference type="InterPro" id="IPR017853">
    <property type="entry name" value="GH"/>
</dbReference>
<feature type="signal peptide" evidence="1">
    <location>
        <begin position="1"/>
        <end position="31"/>
    </location>
</feature>
<dbReference type="GO" id="GO:0016787">
    <property type="term" value="F:hydrolase activity"/>
    <property type="evidence" value="ECO:0007669"/>
    <property type="project" value="UniProtKB-KW"/>
</dbReference>
<evidence type="ECO:0000313" key="3">
    <source>
        <dbReference type="Proteomes" id="UP000044071"/>
    </source>
</evidence>
<keyword evidence="3" id="KW-1185">Reference proteome</keyword>
<gene>
    <name evidence="2" type="ORF">BN59_03304</name>
</gene>
<dbReference type="Proteomes" id="UP000044071">
    <property type="component" value="Unassembled WGS sequence"/>
</dbReference>
<keyword evidence="2" id="KW-0378">Hydrolase</keyword>
<proteinExistence type="predicted"/>
<reference evidence="2 3" key="1">
    <citation type="submission" date="2014-06" db="EMBL/GenBank/DDBJ databases">
        <authorList>
            <person name="Urmite Genomes Urmite Genomes"/>
        </authorList>
    </citation>
    <scope>NUCLEOTIDE SEQUENCE [LARGE SCALE GENOMIC DNA]</scope>
</reference>
<evidence type="ECO:0000256" key="1">
    <source>
        <dbReference type="SAM" id="SignalP"/>
    </source>
</evidence>
<protein>
    <submittedName>
        <fullName evidence="2">Glycosyl hydrolases family 18</fullName>
    </submittedName>
</protein>
<dbReference type="SUPFAM" id="SSF51445">
    <property type="entry name" value="(Trans)glycosidases"/>
    <property type="match status" value="1"/>
</dbReference>
<keyword evidence="1" id="KW-0732">Signal</keyword>
<dbReference type="EMBL" id="CCSB01000004">
    <property type="protein sequence ID" value="CDZ78989.1"/>
    <property type="molecule type" value="Genomic_DNA"/>
</dbReference>
<accession>A0A078L4I9</accession>